<protein>
    <recommendedName>
        <fullName evidence="3">OmpR/PhoB-type domain-containing protein</fullName>
    </recommendedName>
</protein>
<keyword evidence="1 2" id="KW-0238">DNA-binding</keyword>
<organism evidence="4 5">
    <name type="scientific">Candidatus Roizmanbacteria bacterium RIFCSPHIGHO2_02_FULL_38_11</name>
    <dbReference type="NCBI Taxonomy" id="1802039"/>
    <lineage>
        <taxon>Bacteria</taxon>
        <taxon>Candidatus Roizmaniibacteriota</taxon>
    </lineage>
</organism>
<name>A0A1F7GWS1_9BACT</name>
<dbReference type="InterPro" id="IPR016032">
    <property type="entry name" value="Sig_transdc_resp-reg_C-effctor"/>
</dbReference>
<reference evidence="4 5" key="1">
    <citation type="journal article" date="2016" name="Nat. Commun.">
        <title>Thousands of microbial genomes shed light on interconnected biogeochemical processes in an aquifer system.</title>
        <authorList>
            <person name="Anantharaman K."/>
            <person name="Brown C.T."/>
            <person name="Hug L.A."/>
            <person name="Sharon I."/>
            <person name="Castelle C.J."/>
            <person name="Probst A.J."/>
            <person name="Thomas B.C."/>
            <person name="Singh A."/>
            <person name="Wilkins M.J."/>
            <person name="Karaoz U."/>
            <person name="Brodie E.L."/>
            <person name="Williams K.H."/>
            <person name="Hubbard S.S."/>
            <person name="Banfield J.F."/>
        </authorList>
    </citation>
    <scope>NUCLEOTIDE SEQUENCE [LARGE SCALE GENOMIC DNA]</scope>
</reference>
<dbReference type="SMART" id="SM00862">
    <property type="entry name" value="Trans_reg_C"/>
    <property type="match status" value="1"/>
</dbReference>
<feature type="domain" description="OmpR/PhoB-type" evidence="3">
    <location>
        <begin position="331"/>
        <end position="436"/>
    </location>
</feature>
<dbReference type="Proteomes" id="UP000177913">
    <property type="component" value="Unassembled WGS sequence"/>
</dbReference>
<dbReference type="EMBL" id="MFZO01000046">
    <property type="protein sequence ID" value="OGK23537.1"/>
    <property type="molecule type" value="Genomic_DNA"/>
</dbReference>
<sequence length="436" mass="50748">MSKPVVSYPQPHDRLVQIAQDIFTPVKDSVCVSCFFISGSGKRTVIKFLLQEKEILRKIFDKNFEKTLFVYVDPDEILGGSNEAYLRLTLDHLLLKIREIGIKPITHEATNPIFTIKQNVQNLISKNWHIVFLLNDFEFTLSLDPSIYRNLESIHSLDKSKVAYVFLSTINFLEENTLAKLHNFKYAINRVVYYHPLLDEKTIVYVLDKFEDQLKIKLSFPMKEVLKKLCDGHIQLLKYCIYKLKEAGKDYLKIPQKAQDYLISNNQLRSVCADIWNYFSLDEKEIIISAVKTGKIPSSLSSKSDFVLNTGLIKKTKSGSYVLFGELFQNFVLDQFPKEKIIYDQTMNQIFYGSIKCSDKFTFQEFKLLVHFLKNEGKVISRDEIGQVLWGRNYVEKFSDWSIDKIISSIRKKFDQMDFPSSKLVTLKKRGFTFSN</sequence>
<dbReference type="PROSITE" id="PS51755">
    <property type="entry name" value="OMPR_PHOB"/>
    <property type="match status" value="1"/>
</dbReference>
<feature type="DNA-binding region" description="OmpR/PhoB-type" evidence="2">
    <location>
        <begin position="331"/>
        <end position="436"/>
    </location>
</feature>
<evidence type="ECO:0000256" key="1">
    <source>
        <dbReference type="ARBA" id="ARBA00023125"/>
    </source>
</evidence>
<comment type="caution">
    <text evidence="4">The sequence shown here is derived from an EMBL/GenBank/DDBJ whole genome shotgun (WGS) entry which is preliminary data.</text>
</comment>
<dbReference type="InterPro" id="IPR001867">
    <property type="entry name" value="OmpR/PhoB-type_DNA-bd"/>
</dbReference>
<evidence type="ECO:0000259" key="3">
    <source>
        <dbReference type="PROSITE" id="PS51755"/>
    </source>
</evidence>
<evidence type="ECO:0000256" key="2">
    <source>
        <dbReference type="PROSITE-ProRule" id="PRU01091"/>
    </source>
</evidence>
<accession>A0A1F7GWS1</accession>
<evidence type="ECO:0000313" key="5">
    <source>
        <dbReference type="Proteomes" id="UP000177913"/>
    </source>
</evidence>
<proteinExistence type="predicted"/>
<dbReference type="CDD" id="cd00383">
    <property type="entry name" value="trans_reg_C"/>
    <property type="match status" value="1"/>
</dbReference>
<dbReference type="GO" id="GO:0006355">
    <property type="term" value="P:regulation of DNA-templated transcription"/>
    <property type="evidence" value="ECO:0007669"/>
    <property type="project" value="InterPro"/>
</dbReference>
<dbReference type="GO" id="GO:0000160">
    <property type="term" value="P:phosphorelay signal transduction system"/>
    <property type="evidence" value="ECO:0007669"/>
    <property type="project" value="InterPro"/>
</dbReference>
<dbReference type="InterPro" id="IPR036388">
    <property type="entry name" value="WH-like_DNA-bd_sf"/>
</dbReference>
<dbReference type="AlphaFoldDB" id="A0A1F7GWS1"/>
<evidence type="ECO:0000313" key="4">
    <source>
        <dbReference type="EMBL" id="OGK23537.1"/>
    </source>
</evidence>
<dbReference type="GO" id="GO:0003677">
    <property type="term" value="F:DNA binding"/>
    <property type="evidence" value="ECO:0007669"/>
    <property type="project" value="UniProtKB-UniRule"/>
</dbReference>
<dbReference type="Gene3D" id="1.10.10.10">
    <property type="entry name" value="Winged helix-like DNA-binding domain superfamily/Winged helix DNA-binding domain"/>
    <property type="match status" value="1"/>
</dbReference>
<dbReference type="SUPFAM" id="SSF46894">
    <property type="entry name" value="C-terminal effector domain of the bipartite response regulators"/>
    <property type="match status" value="1"/>
</dbReference>
<gene>
    <name evidence="4" type="ORF">A3C25_05605</name>
</gene>
<dbReference type="Pfam" id="PF00486">
    <property type="entry name" value="Trans_reg_C"/>
    <property type="match status" value="1"/>
</dbReference>